<keyword evidence="3" id="KW-0547">Nucleotide-binding</keyword>
<protein>
    <submittedName>
        <fullName evidence="7">Fructokinase</fullName>
    </submittedName>
</protein>
<dbReference type="InterPro" id="IPR029056">
    <property type="entry name" value="Ribokinase-like"/>
</dbReference>
<evidence type="ECO:0000313" key="8">
    <source>
        <dbReference type="Proteomes" id="UP000295247"/>
    </source>
</evidence>
<evidence type="ECO:0000256" key="3">
    <source>
        <dbReference type="ARBA" id="ARBA00022741"/>
    </source>
</evidence>
<dbReference type="InterPro" id="IPR011611">
    <property type="entry name" value="PfkB_dom"/>
</dbReference>
<dbReference type="Pfam" id="PF00294">
    <property type="entry name" value="PfkB"/>
    <property type="match status" value="1"/>
</dbReference>
<dbReference type="PANTHER" id="PTHR43085">
    <property type="entry name" value="HEXOKINASE FAMILY MEMBER"/>
    <property type="match status" value="1"/>
</dbReference>
<evidence type="ECO:0000256" key="5">
    <source>
        <dbReference type="ARBA" id="ARBA00022840"/>
    </source>
</evidence>
<keyword evidence="2" id="KW-0808">Transferase</keyword>
<dbReference type="RefSeq" id="WP_123139675.1">
    <property type="nucleotide sequence ID" value="NZ_NRRH01000040.1"/>
</dbReference>
<dbReference type="GO" id="GO:0016301">
    <property type="term" value="F:kinase activity"/>
    <property type="evidence" value="ECO:0007669"/>
    <property type="project" value="UniProtKB-KW"/>
</dbReference>
<comment type="similarity">
    <text evidence="1">Belongs to the carbohydrate kinase PfkB family.</text>
</comment>
<dbReference type="SUPFAM" id="SSF53613">
    <property type="entry name" value="Ribokinase-like"/>
    <property type="match status" value="1"/>
</dbReference>
<feature type="domain" description="Carbohydrate kinase PfkB" evidence="6">
    <location>
        <begin position="18"/>
        <end position="284"/>
    </location>
</feature>
<reference evidence="7 8" key="1">
    <citation type="submission" date="2019-03" db="EMBL/GenBank/DDBJ databases">
        <title>Genomic Encyclopedia of Type Strains, Phase IV (KMG-IV): sequencing the most valuable type-strain genomes for metagenomic binning, comparative biology and taxonomic classification.</title>
        <authorList>
            <person name="Goeker M."/>
        </authorList>
    </citation>
    <scope>NUCLEOTIDE SEQUENCE [LARGE SCALE GENOMIC DNA]</scope>
    <source>
        <strain evidence="7 8">DSM 203</strain>
    </source>
</reference>
<dbReference type="PANTHER" id="PTHR43085:SF1">
    <property type="entry name" value="PSEUDOURIDINE KINASE-RELATED"/>
    <property type="match status" value="1"/>
</dbReference>
<evidence type="ECO:0000256" key="4">
    <source>
        <dbReference type="ARBA" id="ARBA00022777"/>
    </source>
</evidence>
<gene>
    <name evidence="7" type="ORF">EDC29_102490</name>
</gene>
<keyword evidence="4 7" id="KW-0418">Kinase</keyword>
<name>A0A4R4AHS9_MARGR</name>
<organism evidence="7 8">
    <name type="scientific">Marichromatium gracile</name>
    <name type="common">Chromatium gracile</name>
    <dbReference type="NCBI Taxonomy" id="1048"/>
    <lineage>
        <taxon>Bacteria</taxon>
        <taxon>Pseudomonadati</taxon>
        <taxon>Pseudomonadota</taxon>
        <taxon>Gammaproteobacteria</taxon>
        <taxon>Chromatiales</taxon>
        <taxon>Chromatiaceae</taxon>
        <taxon>Marichromatium</taxon>
    </lineage>
</organism>
<evidence type="ECO:0000259" key="6">
    <source>
        <dbReference type="Pfam" id="PF00294"/>
    </source>
</evidence>
<dbReference type="AlphaFoldDB" id="A0A4R4AHS9"/>
<evidence type="ECO:0000256" key="2">
    <source>
        <dbReference type="ARBA" id="ARBA00022679"/>
    </source>
</evidence>
<accession>A0A4R4AHS9</accession>
<keyword evidence="5" id="KW-0067">ATP-binding</keyword>
<dbReference type="PROSITE" id="PS00583">
    <property type="entry name" value="PFKB_KINASES_1"/>
    <property type="match status" value="1"/>
</dbReference>
<comment type="caution">
    <text evidence="7">The sequence shown here is derived from an EMBL/GenBank/DDBJ whole genome shotgun (WGS) entry which is preliminary data.</text>
</comment>
<dbReference type="EMBL" id="SMDC01000002">
    <property type="protein sequence ID" value="TCW38594.1"/>
    <property type="molecule type" value="Genomic_DNA"/>
</dbReference>
<dbReference type="Gene3D" id="3.40.1190.20">
    <property type="match status" value="1"/>
</dbReference>
<evidence type="ECO:0000256" key="1">
    <source>
        <dbReference type="ARBA" id="ARBA00010688"/>
    </source>
</evidence>
<dbReference type="GO" id="GO:0005524">
    <property type="term" value="F:ATP binding"/>
    <property type="evidence" value="ECO:0007669"/>
    <property type="project" value="UniProtKB-KW"/>
</dbReference>
<evidence type="ECO:0000313" key="7">
    <source>
        <dbReference type="EMBL" id="TCW38594.1"/>
    </source>
</evidence>
<sequence length="298" mass="31753">MHTSPLCIFGEVLFDHFPDGRQVLGGAPFNVAWHLQAFGADPRFVSAVGADAEGARVRAAMADWGMDTGALQTAPAHPTGRVEVSLERGEPSYDIVADCAYDHVRAASEPAPCGLLYHGTLALRHADARAALEGVRSAGVDQVFVDVNLRDPWWSREQTLALIGAADWAKLNHDELVLLDDADTDADTPLASRARAFLERHRLSGLLVTLGGDGALGLGVDTAPVHVAPQPAQEVIDTVGAGDAFAAVTILGLLQDWPLQATLERAQAFASRIVAQRGATAAEPELYQPFIERWGLTT</sequence>
<dbReference type="Proteomes" id="UP000295247">
    <property type="component" value="Unassembled WGS sequence"/>
</dbReference>
<dbReference type="InterPro" id="IPR050306">
    <property type="entry name" value="PfkB_Carbo_kinase"/>
</dbReference>
<dbReference type="InterPro" id="IPR002173">
    <property type="entry name" value="Carboh/pur_kinase_PfkB_CS"/>
</dbReference>
<proteinExistence type="inferred from homology"/>